<dbReference type="Pfam" id="PF00528">
    <property type="entry name" value="BPD_transp_1"/>
    <property type="match status" value="1"/>
</dbReference>
<evidence type="ECO:0000259" key="9">
    <source>
        <dbReference type="PROSITE" id="PS50928"/>
    </source>
</evidence>
<dbReference type="CDD" id="cd06261">
    <property type="entry name" value="TM_PBP2"/>
    <property type="match status" value="1"/>
</dbReference>
<feature type="transmembrane region" description="Helical" evidence="8">
    <location>
        <begin position="217"/>
        <end position="236"/>
    </location>
</feature>
<feature type="transmembrane region" description="Helical" evidence="8">
    <location>
        <begin position="149"/>
        <end position="172"/>
    </location>
</feature>
<gene>
    <name evidence="10" type="ORF">O0R46_09015</name>
</gene>
<keyword evidence="3 8" id="KW-0812">Transmembrane</keyword>
<dbReference type="InterPro" id="IPR035906">
    <property type="entry name" value="MetI-like_sf"/>
</dbReference>
<accession>A0ABY7JMW1</accession>
<evidence type="ECO:0000313" key="10">
    <source>
        <dbReference type="EMBL" id="WAW14711.1"/>
    </source>
</evidence>
<dbReference type="Pfam" id="PF04069">
    <property type="entry name" value="OpuAC"/>
    <property type="match status" value="1"/>
</dbReference>
<proteinExistence type="inferred from homology"/>
<reference evidence="10" key="1">
    <citation type="submission" date="2022-12" db="EMBL/GenBank/DDBJ databases">
        <title>Peptostreptococcus.</title>
        <authorList>
            <person name="Lee S.H."/>
        </authorList>
    </citation>
    <scope>NUCLEOTIDE SEQUENCE</scope>
    <source>
        <strain evidence="10">CBA3647</strain>
    </source>
</reference>
<dbReference type="InterPro" id="IPR000515">
    <property type="entry name" value="MetI-like"/>
</dbReference>
<dbReference type="InterPro" id="IPR007210">
    <property type="entry name" value="ABC_Gly_betaine_transp_sub-bd"/>
</dbReference>
<name>A0ABY7JMW1_9FIRM</name>
<dbReference type="SUPFAM" id="SSF53850">
    <property type="entry name" value="Periplasmic binding protein-like II"/>
    <property type="match status" value="1"/>
</dbReference>
<keyword evidence="5 8" id="KW-0472">Membrane</keyword>
<keyword evidence="4 8" id="KW-1133">Transmembrane helix</keyword>
<dbReference type="Gene3D" id="3.40.190.120">
    <property type="entry name" value="Osmoprotection protein (prox), domain 2"/>
    <property type="match status" value="1"/>
</dbReference>
<evidence type="ECO:0000256" key="3">
    <source>
        <dbReference type="ARBA" id="ARBA00022692"/>
    </source>
</evidence>
<comment type="subcellular location">
    <subcellularLocation>
        <location evidence="8">Cell membrane</location>
        <topology evidence="8">Multi-pass membrane protein</topology>
    </subcellularLocation>
    <subcellularLocation>
        <location evidence="1">Membrane</location>
        <topology evidence="1">Multi-pass membrane protein</topology>
    </subcellularLocation>
</comment>
<evidence type="ECO:0000256" key="7">
    <source>
        <dbReference type="ARBA" id="ARBA00035652"/>
    </source>
</evidence>
<dbReference type="SUPFAM" id="SSF161098">
    <property type="entry name" value="MetI-like"/>
    <property type="match status" value="1"/>
</dbReference>
<evidence type="ECO:0000256" key="8">
    <source>
        <dbReference type="RuleBase" id="RU363032"/>
    </source>
</evidence>
<dbReference type="PANTHER" id="PTHR30177">
    <property type="entry name" value="GLYCINE BETAINE/L-PROLINE TRANSPORT SYSTEM PERMEASE PROTEIN PROW"/>
    <property type="match status" value="1"/>
</dbReference>
<dbReference type="Gene3D" id="1.10.3720.10">
    <property type="entry name" value="MetI-like"/>
    <property type="match status" value="1"/>
</dbReference>
<comment type="similarity">
    <text evidence="8">Belongs to the binding-protein-dependent transport system permease family.</text>
</comment>
<organism evidence="10 11">
    <name type="scientific">Peptostreptococcus equinus</name>
    <dbReference type="NCBI Taxonomy" id="3003601"/>
    <lineage>
        <taxon>Bacteria</taxon>
        <taxon>Bacillati</taxon>
        <taxon>Bacillota</taxon>
        <taxon>Clostridia</taxon>
        <taxon>Peptostreptococcales</taxon>
        <taxon>Peptostreptococcaceae</taxon>
        <taxon>Peptostreptococcus</taxon>
    </lineage>
</organism>
<feature type="transmembrane region" description="Helical" evidence="8">
    <location>
        <begin position="79"/>
        <end position="97"/>
    </location>
</feature>
<dbReference type="CDD" id="cd13612">
    <property type="entry name" value="PBP2_ProWX"/>
    <property type="match status" value="1"/>
</dbReference>
<evidence type="ECO:0000256" key="2">
    <source>
        <dbReference type="ARBA" id="ARBA00022448"/>
    </source>
</evidence>
<evidence type="ECO:0000256" key="1">
    <source>
        <dbReference type="ARBA" id="ARBA00004141"/>
    </source>
</evidence>
<dbReference type="Gene3D" id="3.40.190.10">
    <property type="entry name" value="Periplasmic binding protein-like II"/>
    <property type="match status" value="1"/>
</dbReference>
<dbReference type="RefSeq" id="WP_269311408.1">
    <property type="nucleotide sequence ID" value="NZ_CP114052.1"/>
</dbReference>
<evidence type="ECO:0000256" key="5">
    <source>
        <dbReference type="ARBA" id="ARBA00023136"/>
    </source>
</evidence>
<evidence type="ECO:0000256" key="4">
    <source>
        <dbReference type="ARBA" id="ARBA00022989"/>
    </source>
</evidence>
<comment type="similarity">
    <text evidence="6">In the C-terminal section; belongs to the OsmX family.</text>
</comment>
<feature type="domain" description="ABC transmembrane type-1" evidence="9">
    <location>
        <begin position="19"/>
        <end position="198"/>
    </location>
</feature>
<dbReference type="PROSITE" id="PS50928">
    <property type="entry name" value="ABC_TM1"/>
    <property type="match status" value="1"/>
</dbReference>
<feature type="transmembrane region" description="Helical" evidence="8">
    <location>
        <begin position="178"/>
        <end position="205"/>
    </location>
</feature>
<keyword evidence="2 8" id="KW-0813">Transport</keyword>
<protein>
    <submittedName>
        <fullName evidence="10">ABC transporter permease subunit</fullName>
    </submittedName>
</protein>
<feature type="transmembrane region" description="Helical" evidence="8">
    <location>
        <begin position="51"/>
        <end position="73"/>
    </location>
</feature>
<evidence type="ECO:0000256" key="6">
    <source>
        <dbReference type="ARBA" id="ARBA00035642"/>
    </source>
</evidence>
<feature type="transmembrane region" description="Helical" evidence="8">
    <location>
        <begin position="25"/>
        <end position="44"/>
    </location>
</feature>
<dbReference type="PANTHER" id="PTHR30177:SF4">
    <property type="entry name" value="OSMOPROTECTANT IMPORT PERMEASE PROTEIN OSMW"/>
    <property type="match status" value="1"/>
</dbReference>
<comment type="similarity">
    <text evidence="7">In the N-terminal section; belongs to the binding-protein-dependent transport system permease family.</text>
</comment>
<dbReference type="Proteomes" id="UP001164187">
    <property type="component" value="Chromosome"/>
</dbReference>
<dbReference type="InterPro" id="IPR051204">
    <property type="entry name" value="ABC_transp_perm/SBD"/>
</dbReference>
<sequence>MLGVIDLITSQWDFFAGLLLNHFKISAISVLMASILGIAIGILISEHDRFASFVLGIVNIVYTIPAIALLGVLISFTGIGDTTAIIALTVYGLLPMVRNTYTGIKNIDPGIVEAAEAMGSTKSQILYKIKLPLAIPVLMSGLRNMVTMTIALAGIASFVGAGGLGVAIYRGISTNSATMILAGSILVALLALICDFLLGLVEKYLIKHRRFSKRIKIVFVSIVCILLAVFGIFAYAKKTNTVHIASKPVTEGYIMGEILSLLVQENTDLDVELTQGVGGGTGNIHPGMEKGDFDMYTEYTGTAWQIVLKNENPYDESMFNKLQSQYNKKYDMSWVGMYGFNNSYSIAIRKDLAEKYKIKTYSDLAKHSSEFIFGAEYDFFEREDGFKAISKAYDFKFKSEKDMDNGLKYEAIKKKEIDAMTVFTTDGQLTDPNIVVLKDDKKFYPSYKAGTLIRNETLRKHPELKRVLKKLEGKISEEKMAQMNNDVETNKKKPRDVARKFLKEAGLLEVKK</sequence>
<keyword evidence="11" id="KW-1185">Reference proteome</keyword>
<dbReference type="EMBL" id="CP114052">
    <property type="protein sequence ID" value="WAW14711.1"/>
    <property type="molecule type" value="Genomic_DNA"/>
</dbReference>
<evidence type="ECO:0000313" key="11">
    <source>
        <dbReference type="Proteomes" id="UP001164187"/>
    </source>
</evidence>